<accession>A0A6G1KTM5</accession>
<evidence type="ECO:0000313" key="1">
    <source>
        <dbReference type="EMBL" id="KAF2763965.1"/>
    </source>
</evidence>
<sequence length="211" mass="24125">MNKRKREQETSNNASKRFKSDFAETITLVDAGSTANHIKAYATWPYSQSLDLGYLAEASQVEVCQKLHHDHANWRRFQLTNSLVTLWVSGDYLQDSGFKNAVMDAMLRHTEDCIGIWDVAAIQTVLRIWDFTTDSSRLRQWLIDFTFPSFTEIDIKLCHDLGKDLPLEFLVALFKKSLQEKEGGVQFSQPGFADRCVYHEHLGADEGCAWA</sequence>
<name>A0A6G1KTM5_9PEZI</name>
<proteinExistence type="predicted"/>
<dbReference type="Proteomes" id="UP000799436">
    <property type="component" value="Unassembled WGS sequence"/>
</dbReference>
<evidence type="ECO:0008006" key="3">
    <source>
        <dbReference type="Google" id="ProtNLM"/>
    </source>
</evidence>
<dbReference type="AlphaFoldDB" id="A0A6G1KTM5"/>
<evidence type="ECO:0000313" key="2">
    <source>
        <dbReference type="Proteomes" id="UP000799436"/>
    </source>
</evidence>
<dbReference type="OrthoDB" id="1022638at2759"/>
<organism evidence="1 2">
    <name type="scientific">Teratosphaeria nubilosa</name>
    <dbReference type="NCBI Taxonomy" id="161662"/>
    <lineage>
        <taxon>Eukaryota</taxon>
        <taxon>Fungi</taxon>
        <taxon>Dikarya</taxon>
        <taxon>Ascomycota</taxon>
        <taxon>Pezizomycotina</taxon>
        <taxon>Dothideomycetes</taxon>
        <taxon>Dothideomycetidae</taxon>
        <taxon>Mycosphaerellales</taxon>
        <taxon>Teratosphaeriaceae</taxon>
        <taxon>Teratosphaeria</taxon>
    </lineage>
</organism>
<gene>
    <name evidence="1" type="ORF">EJ03DRAFT_356196</name>
</gene>
<protein>
    <recommendedName>
        <fullName evidence="3">BTB domain-containing protein</fullName>
    </recommendedName>
</protein>
<keyword evidence="2" id="KW-1185">Reference proteome</keyword>
<reference evidence="1" key="1">
    <citation type="journal article" date="2020" name="Stud. Mycol.">
        <title>101 Dothideomycetes genomes: a test case for predicting lifestyles and emergence of pathogens.</title>
        <authorList>
            <person name="Haridas S."/>
            <person name="Albert R."/>
            <person name="Binder M."/>
            <person name="Bloem J."/>
            <person name="Labutti K."/>
            <person name="Salamov A."/>
            <person name="Andreopoulos B."/>
            <person name="Baker S."/>
            <person name="Barry K."/>
            <person name="Bills G."/>
            <person name="Bluhm B."/>
            <person name="Cannon C."/>
            <person name="Castanera R."/>
            <person name="Culley D."/>
            <person name="Daum C."/>
            <person name="Ezra D."/>
            <person name="Gonzalez J."/>
            <person name="Henrissat B."/>
            <person name="Kuo A."/>
            <person name="Liang C."/>
            <person name="Lipzen A."/>
            <person name="Lutzoni F."/>
            <person name="Magnuson J."/>
            <person name="Mondo S."/>
            <person name="Nolan M."/>
            <person name="Ohm R."/>
            <person name="Pangilinan J."/>
            <person name="Park H.-J."/>
            <person name="Ramirez L."/>
            <person name="Alfaro M."/>
            <person name="Sun H."/>
            <person name="Tritt A."/>
            <person name="Yoshinaga Y."/>
            <person name="Zwiers L.-H."/>
            <person name="Turgeon B."/>
            <person name="Goodwin S."/>
            <person name="Spatafora J."/>
            <person name="Crous P."/>
            <person name="Grigoriev I."/>
        </authorList>
    </citation>
    <scope>NUCLEOTIDE SEQUENCE</scope>
    <source>
        <strain evidence="1">CBS 116005</strain>
    </source>
</reference>
<dbReference type="EMBL" id="ML995949">
    <property type="protein sequence ID" value="KAF2763965.1"/>
    <property type="molecule type" value="Genomic_DNA"/>
</dbReference>